<feature type="binding site" evidence="2">
    <location>
        <begin position="137"/>
        <end position="138"/>
    </location>
    <ligand>
        <name>ATP</name>
        <dbReference type="ChEBI" id="CHEBI:30616"/>
    </ligand>
</feature>
<dbReference type="RefSeq" id="WP_086901108.1">
    <property type="nucleotide sequence ID" value="NZ_CP021358.1"/>
</dbReference>
<dbReference type="PANTHER" id="PTHR30270:SF0">
    <property type="entry name" value="THIAMINE-MONOPHOSPHATE KINASE"/>
    <property type="match status" value="1"/>
</dbReference>
<feature type="binding site" evidence="2">
    <location>
        <position position="61"/>
    </location>
    <ligand>
        <name>Mg(2+)</name>
        <dbReference type="ChEBI" id="CHEBI:18420"/>
        <label>4</label>
    </ligand>
</feature>
<dbReference type="Pfam" id="PF00586">
    <property type="entry name" value="AIRS"/>
    <property type="match status" value="1"/>
</dbReference>
<feature type="binding site" evidence="2">
    <location>
        <position position="46"/>
    </location>
    <ligand>
        <name>Mg(2+)</name>
        <dbReference type="ChEBI" id="CHEBI:18420"/>
        <label>3</label>
    </ligand>
</feature>
<feature type="binding site" evidence="2">
    <location>
        <position position="227"/>
    </location>
    <ligand>
        <name>ATP</name>
        <dbReference type="ChEBI" id="CHEBI:30616"/>
    </ligand>
</feature>
<dbReference type="InterPro" id="IPR010918">
    <property type="entry name" value="PurM-like_C_dom"/>
</dbReference>
<keyword evidence="2" id="KW-0460">Magnesium</keyword>
<feature type="binding site" evidence="2">
    <location>
        <position position="163"/>
    </location>
    <ligand>
        <name>ATP</name>
        <dbReference type="ChEBI" id="CHEBI:30616"/>
    </ligand>
</feature>
<dbReference type="SUPFAM" id="SSF56042">
    <property type="entry name" value="PurM C-terminal domain-like"/>
    <property type="match status" value="1"/>
</dbReference>
<reference evidence="3 4" key="1">
    <citation type="submission" date="2017-05" db="EMBL/GenBank/DDBJ databases">
        <authorList>
            <person name="Song R."/>
            <person name="Chenine A.L."/>
            <person name="Ruprecht R.M."/>
        </authorList>
    </citation>
    <scope>NUCLEOTIDE SEQUENCE [LARGE SCALE GENOMIC DNA]</scope>
    <source>
        <strain evidence="3">SW32</strain>
    </source>
</reference>
<feature type="binding site" evidence="2">
    <location>
        <position position="91"/>
    </location>
    <ligand>
        <name>Mg(2+)</name>
        <dbReference type="ChEBI" id="CHEBI:18420"/>
        <label>2</label>
    </ligand>
</feature>
<comment type="caution">
    <text evidence="2">Lacks conserved residue(s) required for the propagation of feature annotation.</text>
</comment>
<feature type="binding site" evidence="2">
    <location>
        <position position="276"/>
    </location>
    <ligand>
        <name>substrate</name>
    </ligand>
</feature>
<dbReference type="KEGG" id="kma:B9H00_13625"/>
<organism evidence="3 4">
    <name type="scientific">Kushneria marisflavi</name>
    <dbReference type="NCBI Taxonomy" id="157779"/>
    <lineage>
        <taxon>Bacteria</taxon>
        <taxon>Pseudomonadati</taxon>
        <taxon>Pseudomonadota</taxon>
        <taxon>Gammaproteobacteria</taxon>
        <taxon>Oceanospirillales</taxon>
        <taxon>Halomonadaceae</taxon>
        <taxon>Kushneria</taxon>
    </lineage>
</organism>
<dbReference type="GO" id="GO:0009030">
    <property type="term" value="F:thiamine-phosphate kinase activity"/>
    <property type="evidence" value="ECO:0007669"/>
    <property type="project" value="UniProtKB-UniRule"/>
</dbReference>
<dbReference type="AlphaFoldDB" id="A0A240UR32"/>
<comment type="similarity">
    <text evidence="2">Belongs to the thiamine-monophosphate kinase family.</text>
</comment>
<dbReference type="EMBL" id="CP021358">
    <property type="protein sequence ID" value="ART63967.1"/>
    <property type="molecule type" value="Genomic_DNA"/>
</dbReference>
<dbReference type="PIRSF" id="PIRSF005303">
    <property type="entry name" value="Thiam_monoph_kin"/>
    <property type="match status" value="1"/>
</dbReference>
<dbReference type="InterPro" id="IPR006283">
    <property type="entry name" value="ThiL-like"/>
</dbReference>
<comment type="catalytic activity">
    <reaction evidence="2">
        <text>thiamine phosphate + ATP = thiamine diphosphate + ADP</text>
        <dbReference type="Rhea" id="RHEA:15913"/>
        <dbReference type="ChEBI" id="CHEBI:30616"/>
        <dbReference type="ChEBI" id="CHEBI:37575"/>
        <dbReference type="ChEBI" id="CHEBI:58937"/>
        <dbReference type="ChEBI" id="CHEBI:456216"/>
        <dbReference type="EC" id="2.7.4.16"/>
    </reaction>
</comment>
<dbReference type="InterPro" id="IPR036676">
    <property type="entry name" value="PurM-like_C_sf"/>
</dbReference>
<dbReference type="NCBIfam" id="TIGR01379">
    <property type="entry name" value="thiL"/>
    <property type="match status" value="1"/>
</dbReference>
<dbReference type="EC" id="2.7.4.16" evidence="2"/>
<dbReference type="InterPro" id="IPR036921">
    <property type="entry name" value="PurM-like_N_sf"/>
</dbReference>
<keyword evidence="2" id="KW-0479">Metal-binding</keyword>
<evidence type="ECO:0000313" key="3">
    <source>
        <dbReference type="EMBL" id="ART63967.1"/>
    </source>
</evidence>
<evidence type="ECO:0000256" key="2">
    <source>
        <dbReference type="HAMAP-Rule" id="MF_02128"/>
    </source>
</evidence>
<dbReference type="OrthoDB" id="9802811at2"/>
<feature type="binding site" evidence="2">
    <location>
        <position position="63"/>
    </location>
    <ligand>
        <name>Mg(2+)</name>
        <dbReference type="ChEBI" id="CHEBI:18420"/>
        <label>1</label>
    </ligand>
</feature>
<feature type="binding site" evidence="2">
    <location>
        <position position="225"/>
    </location>
    <ligand>
        <name>Mg(2+)</name>
        <dbReference type="ChEBI" id="CHEBI:18420"/>
        <label>3</label>
    </ligand>
</feature>
<feature type="binding site" evidence="2">
    <location>
        <position position="325"/>
    </location>
    <ligand>
        <name>substrate</name>
    </ligand>
</feature>
<dbReference type="HAMAP" id="MF_02128">
    <property type="entry name" value="TMP_kinase"/>
    <property type="match status" value="1"/>
</dbReference>
<comment type="function">
    <text evidence="2">Catalyzes the ATP-dependent phosphorylation of thiamine-monophosphate (TMP) to form thiamine-pyrophosphate (TPP), the active form of vitamin B1.</text>
</comment>
<name>A0A240UR32_9GAMM</name>
<feature type="binding site" evidence="2">
    <location>
        <position position="70"/>
    </location>
    <ligand>
        <name>substrate</name>
    </ligand>
</feature>
<feature type="binding site" evidence="2">
    <location>
        <position position="138"/>
    </location>
    <ligand>
        <name>Mg(2+)</name>
        <dbReference type="ChEBI" id="CHEBI:18420"/>
        <label>1</label>
    </ligand>
</feature>
<accession>A0A240UR32</accession>
<dbReference type="Gene3D" id="3.30.1330.10">
    <property type="entry name" value="PurM-like, N-terminal domain"/>
    <property type="match status" value="1"/>
</dbReference>
<keyword evidence="2" id="KW-0067">ATP-binding</keyword>
<dbReference type="InterPro" id="IPR016188">
    <property type="entry name" value="PurM-like_N"/>
</dbReference>
<keyword evidence="4" id="KW-1185">Reference proteome</keyword>
<dbReference type="CDD" id="cd02194">
    <property type="entry name" value="ThiL"/>
    <property type="match status" value="1"/>
</dbReference>
<dbReference type="GO" id="GO:0009229">
    <property type="term" value="P:thiamine diphosphate biosynthetic process"/>
    <property type="evidence" value="ECO:0007669"/>
    <property type="project" value="UniProtKB-UniRule"/>
</dbReference>
<feature type="binding site" evidence="2">
    <location>
        <position position="91"/>
    </location>
    <ligand>
        <name>Mg(2+)</name>
        <dbReference type="ChEBI" id="CHEBI:18420"/>
        <label>4</label>
    </ligand>
</feature>
<protein>
    <recommendedName>
        <fullName evidence="2">Thiamine-monophosphate kinase</fullName>
        <shortName evidence="2">TMP kinase</shortName>
        <shortName evidence="2">Thiamine-phosphate kinase</shortName>
        <ecNumber evidence="2">2.7.4.16</ecNumber>
    </recommendedName>
</protein>
<gene>
    <name evidence="2" type="primary">thiL</name>
    <name evidence="3" type="ORF">B9H00_13625</name>
</gene>
<feature type="binding site" evidence="2">
    <location>
        <position position="91"/>
    </location>
    <ligand>
        <name>Mg(2+)</name>
        <dbReference type="ChEBI" id="CHEBI:18420"/>
        <label>3</label>
    </ligand>
</feature>
<proteinExistence type="inferred from homology"/>
<dbReference type="GO" id="GO:0000287">
    <property type="term" value="F:magnesium ion binding"/>
    <property type="evidence" value="ECO:0007669"/>
    <property type="project" value="UniProtKB-UniRule"/>
</dbReference>
<comment type="miscellaneous">
    <text evidence="2">Reaction mechanism of ThiL seems to utilize a direct, inline transfer of the gamma-phosphate of ATP to TMP rather than a phosphorylated enzyme intermediate.</text>
</comment>
<dbReference type="PANTHER" id="PTHR30270">
    <property type="entry name" value="THIAMINE-MONOPHOSPHATE KINASE"/>
    <property type="match status" value="1"/>
</dbReference>
<evidence type="ECO:0000313" key="4">
    <source>
        <dbReference type="Proteomes" id="UP000194457"/>
    </source>
</evidence>
<dbReference type="Gene3D" id="3.90.650.10">
    <property type="entry name" value="PurM-like C-terminal domain"/>
    <property type="match status" value="1"/>
</dbReference>
<feature type="binding site" evidence="2">
    <location>
        <position position="228"/>
    </location>
    <ligand>
        <name>Mg(2+)</name>
        <dbReference type="ChEBI" id="CHEBI:18420"/>
        <label>5</label>
    </ligand>
</feature>
<feature type="binding site" evidence="2">
    <location>
        <position position="63"/>
    </location>
    <ligand>
        <name>Mg(2+)</name>
        <dbReference type="ChEBI" id="CHEBI:18420"/>
        <label>2</label>
    </ligand>
</feature>
<dbReference type="Proteomes" id="UP000194457">
    <property type="component" value="Chromosome"/>
</dbReference>
<dbReference type="UniPathway" id="UPA00060">
    <property type="reaction ID" value="UER00142"/>
</dbReference>
<keyword evidence="2" id="KW-0547">Nucleotide-binding</keyword>
<dbReference type="Pfam" id="PF02769">
    <property type="entry name" value="AIRS_C"/>
    <property type="match status" value="1"/>
</dbReference>
<comment type="pathway">
    <text evidence="2">Cofactor biosynthesis; thiamine diphosphate biosynthesis; thiamine diphosphate from thiamine phosphate: step 1/1.</text>
</comment>
<dbReference type="SUPFAM" id="SSF55326">
    <property type="entry name" value="PurM N-terminal domain-like"/>
    <property type="match status" value="1"/>
</dbReference>
<keyword evidence="2 3" id="KW-0418">Kinase</keyword>
<sequence>MSDAATPGEFELIRRYFMQDVEPACRSSQVSAHQARAGVVLGQGDDCALLAPSPGLRLAVSVDTSLADVHFPRDASAEAIGHRALAVNLSDLAAMGARPRWFVLALTLPEVDEQWLDGFARGLYGLAREHDIALVGGDITRGRELSITITVHGDVPEEGAITRHGARPGDLLAVTGALGSAHGGLRAWFDGQRDEHHPLVQAYLRPSPRVGEGMSIRHMVSGGLDISDGLLADLGHLCARSGVGACLEAGAIPLDQALVASLGEAQALEAALNGGDDYELLLALAPDQEAAVRQALETLGGALHVIGRVTAEPGITGVVSTGRGWQHFHAQDQQAQAHHGTGVAP</sequence>
<dbReference type="GO" id="GO:0005524">
    <property type="term" value="F:ATP binding"/>
    <property type="evidence" value="ECO:0007669"/>
    <property type="project" value="UniProtKB-UniRule"/>
</dbReference>
<dbReference type="GO" id="GO:0009228">
    <property type="term" value="P:thiamine biosynthetic process"/>
    <property type="evidence" value="ECO:0007669"/>
    <property type="project" value="UniProtKB-KW"/>
</dbReference>
<evidence type="ECO:0000256" key="1">
    <source>
        <dbReference type="ARBA" id="ARBA00022977"/>
    </source>
</evidence>
<feature type="binding site" evidence="2">
    <location>
        <position position="46"/>
    </location>
    <ligand>
        <name>Mg(2+)</name>
        <dbReference type="ChEBI" id="CHEBI:18420"/>
        <label>4</label>
    </ligand>
</feature>
<keyword evidence="1 2" id="KW-0784">Thiamine biosynthesis</keyword>
<keyword evidence="2" id="KW-0808">Transferase</keyword>